<gene>
    <name evidence="1" type="ORF">SAMN02927914_04536</name>
</gene>
<name>A0A1G5ZB98_9HYPH</name>
<dbReference type="Proteomes" id="UP000198588">
    <property type="component" value="Unassembled WGS sequence"/>
</dbReference>
<reference evidence="1 2" key="1">
    <citation type="submission" date="2016-10" db="EMBL/GenBank/DDBJ databases">
        <authorList>
            <person name="de Groot N.N."/>
        </authorList>
    </citation>
    <scope>NUCLEOTIDE SEQUENCE [LARGE SCALE GENOMIC DNA]</scope>
    <source>
        <strain evidence="1 2">CGMCC 1.12097</strain>
    </source>
</reference>
<dbReference type="RefSeq" id="WP_143019471.1">
    <property type="nucleotide sequence ID" value="NZ_FMXM01000015.1"/>
</dbReference>
<dbReference type="AlphaFoldDB" id="A0A1G5ZB98"/>
<evidence type="ECO:0000313" key="1">
    <source>
        <dbReference type="EMBL" id="SDA91533.1"/>
    </source>
</evidence>
<protein>
    <submittedName>
        <fullName evidence="1">Uncharacterized protein</fullName>
    </submittedName>
</protein>
<dbReference type="EMBL" id="FMXM01000015">
    <property type="protein sequence ID" value="SDA91533.1"/>
    <property type="molecule type" value="Genomic_DNA"/>
</dbReference>
<evidence type="ECO:0000313" key="2">
    <source>
        <dbReference type="Proteomes" id="UP000198588"/>
    </source>
</evidence>
<sequence length="93" mass="10876">MSALIYHLTEDSDGAWMIVFEPETLHLYIEFVRPGRTTNPARWMTIDDFLARRPRNPAHGRAIDSLVALLRRALGRESQVRLDHLQNLERRPK</sequence>
<dbReference type="OrthoDB" id="8086709at2"/>
<accession>A0A1G5ZB98</accession>
<proteinExistence type="predicted"/>
<organism evidence="1 2">
    <name type="scientific">Mesorhizobium qingshengii</name>
    <dbReference type="NCBI Taxonomy" id="1165689"/>
    <lineage>
        <taxon>Bacteria</taxon>
        <taxon>Pseudomonadati</taxon>
        <taxon>Pseudomonadota</taxon>
        <taxon>Alphaproteobacteria</taxon>
        <taxon>Hyphomicrobiales</taxon>
        <taxon>Phyllobacteriaceae</taxon>
        <taxon>Mesorhizobium</taxon>
    </lineage>
</organism>